<dbReference type="AlphaFoldDB" id="A0A699XML4"/>
<dbReference type="EMBL" id="BKCJ011878172">
    <property type="protein sequence ID" value="GFD60483.1"/>
    <property type="molecule type" value="Genomic_DNA"/>
</dbReference>
<name>A0A699XML4_TANCI</name>
<gene>
    <name evidence="2" type="ORF">Tci_932452</name>
</gene>
<proteinExistence type="predicted"/>
<organism evidence="2">
    <name type="scientific">Tanacetum cinerariifolium</name>
    <name type="common">Dalmatian daisy</name>
    <name type="synonym">Chrysanthemum cinerariifolium</name>
    <dbReference type="NCBI Taxonomy" id="118510"/>
    <lineage>
        <taxon>Eukaryota</taxon>
        <taxon>Viridiplantae</taxon>
        <taxon>Streptophyta</taxon>
        <taxon>Embryophyta</taxon>
        <taxon>Tracheophyta</taxon>
        <taxon>Spermatophyta</taxon>
        <taxon>Magnoliopsida</taxon>
        <taxon>eudicotyledons</taxon>
        <taxon>Gunneridae</taxon>
        <taxon>Pentapetalae</taxon>
        <taxon>asterids</taxon>
        <taxon>campanulids</taxon>
        <taxon>Asterales</taxon>
        <taxon>Asteraceae</taxon>
        <taxon>Asteroideae</taxon>
        <taxon>Anthemideae</taxon>
        <taxon>Anthemidinae</taxon>
        <taxon>Tanacetum</taxon>
    </lineage>
</organism>
<reference evidence="2" key="1">
    <citation type="journal article" date="2019" name="Sci. Rep.">
        <title>Draft genome of Tanacetum cinerariifolium, the natural source of mosquito coil.</title>
        <authorList>
            <person name="Yamashiro T."/>
            <person name="Shiraishi A."/>
            <person name="Satake H."/>
            <person name="Nakayama K."/>
        </authorList>
    </citation>
    <scope>NUCLEOTIDE SEQUENCE</scope>
</reference>
<comment type="caution">
    <text evidence="2">The sequence shown here is derived from an EMBL/GenBank/DDBJ whole genome shotgun (WGS) entry which is preliminary data.</text>
</comment>
<sequence length="44" mass="4565">AAAVVEENVAKDVSHATIPSPPPHDIPSPSQEPSSPPKQQHSSL</sequence>
<evidence type="ECO:0000313" key="2">
    <source>
        <dbReference type="EMBL" id="GFD60483.1"/>
    </source>
</evidence>
<feature type="region of interest" description="Disordered" evidence="1">
    <location>
        <begin position="1"/>
        <end position="44"/>
    </location>
</feature>
<protein>
    <submittedName>
        <fullName evidence="2">Uncharacterized protein</fullName>
    </submittedName>
</protein>
<feature type="non-terminal residue" evidence="2">
    <location>
        <position position="1"/>
    </location>
</feature>
<evidence type="ECO:0000256" key="1">
    <source>
        <dbReference type="SAM" id="MobiDB-lite"/>
    </source>
</evidence>
<feature type="compositionally biased region" description="Low complexity" evidence="1">
    <location>
        <begin position="27"/>
        <end position="44"/>
    </location>
</feature>
<accession>A0A699XML4</accession>